<dbReference type="Proteomes" id="UP000190626">
    <property type="component" value="Unassembled WGS sequence"/>
</dbReference>
<protein>
    <submittedName>
        <fullName evidence="2">Uncharacterized protein</fullName>
    </submittedName>
</protein>
<accession>A0A1V4HJ68</accession>
<keyword evidence="1" id="KW-1133">Transmembrane helix</keyword>
<gene>
    <name evidence="2" type="ORF">BC351_28495</name>
</gene>
<dbReference type="AlphaFoldDB" id="A0A1V4HJ68"/>
<evidence type="ECO:0000313" key="2">
    <source>
        <dbReference type="EMBL" id="OPH56434.1"/>
    </source>
</evidence>
<keyword evidence="1" id="KW-0812">Transmembrane</keyword>
<dbReference type="EMBL" id="MBTG01000016">
    <property type="protein sequence ID" value="OPH56434.1"/>
    <property type="molecule type" value="Genomic_DNA"/>
</dbReference>
<sequence>MHFFRNRNVSIYIINNTEIAVNVVNFTIMTIKNDFFRLNYMKMSDINLFFHLIETFFLLKICTKTIILRKSQKELPRQLLYLLV</sequence>
<evidence type="ECO:0000313" key="3">
    <source>
        <dbReference type="Proteomes" id="UP000190626"/>
    </source>
</evidence>
<name>A0A1V4HJ68_9BACL</name>
<comment type="caution">
    <text evidence="2">The sequence shown here is derived from an EMBL/GenBank/DDBJ whole genome shotgun (WGS) entry which is preliminary data.</text>
</comment>
<dbReference type="STRING" id="1469647.BC351_28495"/>
<keyword evidence="3" id="KW-1185">Reference proteome</keyword>
<evidence type="ECO:0000256" key="1">
    <source>
        <dbReference type="SAM" id="Phobius"/>
    </source>
</evidence>
<keyword evidence="1" id="KW-0472">Membrane</keyword>
<feature type="transmembrane region" description="Helical" evidence="1">
    <location>
        <begin position="48"/>
        <end position="67"/>
    </location>
</feature>
<reference evidence="3" key="1">
    <citation type="submission" date="2016-07" db="EMBL/GenBank/DDBJ databases">
        <authorList>
            <person name="Florea S."/>
            <person name="Webb J.S."/>
            <person name="Jaromczyk J."/>
            <person name="Schardl C.L."/>
        </authorList>
    </citation>
    <scope>NUCLEOTIDE SEQUENCE [LARGE SCALE GENOMIC DNA]</scope>
    <source>
        <strain evidence="3">CY1</strain>
    </source>
</reference>
<organism evidence="2 3">
    <name type="scientific">Paenibacillus ferrarius</name>
    <dbReference type="NCBI Taxonomy" id="1469647"/>
    <lineage>
        <taxon>Bacteria</taxon>
        <taxon>Bacillati</taxon>
        <taxon>Bacillota</taxon>
        <taxon>Bacilli</taxon>
        <taxon>Bacillales</taxon>
        <taxon>Paenibacillaceae</taxon>
        <taxon>Paenibacillus</taxon>
    </lineage>
</organism>
<proteinExistence type="predicted"/>